<dbReference type="HAMAP" id="MF_00055">
    <property type="entry name" value="MEMO1"/>
    <property type="match status" value="1"/>
</dbReference>
<evidence type="ECO:0000313" key="2">
    <source>
        <dbReference type="EMBL" id="KUK60719.1"/>
    </source>
</evidence>
<dbReference type="PANTHER" id="PTHR11060:SF0">
    <property type="entry name" value="PROTEIN MEMO1"/>
    <property type="match status" value="1"/>
</dbReference>
<gene>
    <name evidence="2" type="ORF">XD82_1533</name>
</gene>
<dbReference type="EMBL" id="LGGD01000217">
    <property type="protein sequence ID" value="KUK60719.1"/>
    <property type="molecule type" value="Genomic_DNA"/>
</dbReference>
<evidence type="ECO:0008006" key="4">
    <source>
        <dbReference type="Google" id="ProtNLM"/>
    </source>
</evidence>
<protein>
    <recommendedName>
        <fullName evidence="4">AmmeMemoRadiSam system protein B</fullName>
    </recommendedName>
</protein>
<comment type="caution">
    <text evidence="2">The sequence shown here is derived from an EMBL/GenBank/DDBJ whole genome shotgun (WGS) entry which is preliminary data.</text>
</comment>
<sequence length="265" mass="28915">STLMDMRPCSVAGMFYPAEPRHLEQLLETFFRNRAPGVDARGIVSPHAGYVYSGETAACAFSTIPPDFDGTFVVIGPSHRGYMTCVSAIPWETPLGIVDVDTEFVDALDIEIDEVSHRSEHSIEVQMPLIKYRFPRARVAPVLMGEQSYEAAALLADQVLRAAGHTGRNVRIVASSDFSHYVPDQVARRQDLLAIDALKTLDIPEFYRRLQETGATVCGYGPIAAMCIACRSLGAERGELLRYTTSGDVTGDLDQVVGYAAIAVV</sequence>
<organism evidence="2 3">
    <name type="scientific">Methanoculleus marisnigri</name>
    <dbReference type="NCBI Taxonomy" id="2198"/>
    <lineage>
        <taxon>Archaea</taxon>
        <taxon>Methanobacteriati</taxon>
        <taxon>Methanobacteriota</taxon>
        <taxon>Stenosarchaea group</taxon>
        <taxon>Methanomicrobia</taxon>
        <taxon>Methanomicrobiales</taxon>
        <taxon>Methanomicrobiaceae</taxon>
        <taxon>Methanoculleus</taxon>
    </lineage>
</organism>
<accession>A0A101GLP1</accession>
<reference evidence="3" key="1">
    <citation type="journal article" date="2015" name="MBio">
        <title>Genome-Resolved Metagenomic Analysis Reveals Roles for Candidate Phyla and Other Microbial Community Members in Biogeochemical Transformations in Oil Reservoirs.</title>
        <authorList>
            <person name="Hu P."/>
            <person name="Tom L."/>
            <person name="Singh A."/>
            <person name="Thomas B.C."/>
            <person name="Baker B.J."/>
            <person name="Piceno Y.M."/>
            <person name="Andersen G.L."/>
            <person name="Banfield J.F."/>
        </authorList>
    </citation>
    <scope>NUCLEOTIDE SEQUENCE [LARGE SCALE GENOMIC DNA]</scope>
</reference>
<dbReference type="Pfam" id="PF01875">
    <property type="entry name" value="Memo"/>
    <property type="match status" value="1"/>
</dbReference>
<evidence type="ECO:0000256" key="1">
    <source>
        <dbReference type="ARBA" id="ARBA00006315"/>
    </source>
</evidence>
<dbReference type="NCBIfam" id="TIGR04336">
    <property type="entry name" value="AmmeMemoSam_B"/>
    <property type="match status" value="1"/>
</dbReference>
<dbReference type="Proteomes" id="UP000054323">
    <property type="component" value="Unassembled WGS sequence"/>
</dbReference>
<dbReference type="PATRIC" id="fig|2198.4.peg.1930"/>
<feature type="non-terminal residue" evidence="2">
    <location>
        <position position="1"/>
    </location>
</feature>
<name>A0A101GLP1_9EURY</name>
<dbReference type="CDD" id="cd07361">
    <property type="entry name" value="MEMO_like"/>
    <property type="match status" value="1"/>
</dbReference>
<dbReference type="AlphaFoldDB" id="A0A101GLP1"/>
<dbReference type="Gene3D" id="3.40.830.10">
    <property type="entry name" value="LigB-like"/>
    <property type="match status" value="1"/>
</dbReference>
<dbReference type="InterPro" id="IPR002737">
    <property type="entry name" value="MEMO1_fam"/>
</dbReference>
<evidence type="ECO:0000313" key="3">
    <source>
        <dbReference type="Proteomes" id="UP000054323"/>
    </source>
</evidence>
<comment type="similarity">
    <text evidence="1">Belongs to the MEMO1 family.</text>
</comment>
<dbReference type="PANTHER" id="PTHR11060">
    <property type="entry name" value="PROTEIN MEMO1"/>
    <property type="match status" value="1"/>
</dbReference>
<proteinExistence type="inferred from homology"/>